<accession>A0A078ANN2</accession>
<dbReference type="InParanoid" id="A0A078ANN2"/>
<keyword evidence="3" id="KW-1185">Reference proteome</keyword>
<name>A0A078ANN2_STYLE</name>
<dbReference type="AlphaFoldDB" id="A0A078ANN2"/>
<keyword evidence="1" id="KW-0812">Transmembrane</keyword>
<evidence type="ECO:0000313" key="2">
    <source>
        <dbReference type="EMBL" id="CDW82912.1"/>
    </source>
</evidence>
<evidence type="ECO:0000313" key="3">
    <source>
        <dbReference type="Proteomes" id="UP000039865"/>
    </source>
</evidence>
<proteinExistence type="predicted"/>
<organism evidence="2 3">
    <name type="scientific">Stylonychia lemnae</name>
    <name type="common">Ciliate</name>
    <dbReference type="NCBI Taxonomy" id="5949"/>
    <lineage>
        <taxon>Eukaryota</taxon>
        <taxon>Sar</taxon>
        <taxon>Alveolata</taxon>
        <taxon>Ciliophora</taxon>
        <taxon>Intramacronucleata</taxon>
        <taxon>Spirotrichea</taxon>
        <taxon>Stichotrichia</taxon>
        <taxon>Sporadotrichida</taxon>
        <taxon>Oxytrichidae</taxon>
        <taxon>Stylonychinae</taxon>
        <taxon>Stylonychia</taxon>
    </lineage>
</organism>
<keyword evidence="1" id="KW-0472">Membrane</keyword>
<keyword evidence="1" id="KW-1133">Transmembrane helix</keyword>
<feature type="transmembrane region" description="Helical" evidence="1">
    <location>
        <begin position="57"/>
        <end position="77"/>
    </location>
</feature>
<protein>
    <submittedName>
        <fullName evidence="2">Uncharacterized protein</fullName>
    </submittedName>
</protein>
<sequence length="180" mass="20864">MKHVINKRHPRRKLKNGQRVPLKWCGSKTGWHCCGCKHSDLGEMGVGVTVYFKMLKFLMILFLWFFLLSLPSFLFYYSGNQISTEKLTLKHIITAFSLGNIGQASNACNYGDCPYDFSQELNIDKKCNLESMGIKYEKQIHKRFDEECKEINKRALDPRGLKPQIYAEALCQNLYVPIPF</sequence>
<gene>
    <name evidence="2" type="primary">Contig1733.g1880</name>
    <name evidence="2" type="ORF">STYLEM_11949</name>
</gene>
<reference evidence="2 3" key="1">
    <citation type="submission" date="2014-06" db="EMBL/GenBank/DDBJ databases">
        <authorList>
            <person name="Swart Estienne"/>
        </authorList>
    </citation>
    <scope>NUCLEOTIDE SEQUENCE [LARGE SCALE GENOMIC DNA]</scope>
    <source>
        <strain evidence="2 3">130c</strain>
    </source>
</reference>
<dbReference type="Proteomes" id="UP000039865">
    <property type="component" value="Unassembled WGS sequence"/>
</dbReference>
<dbReference type="EMBL" id="CCKQ01011364">
    <property type="protein sequence ID" value="CDW82912.1"/>
    <property type="molecule type" value="Genomic_DNA"/>
</dbReference>
<evidence type="ECO:0000256" key="1">
    <source>
        <dbReference type="SAM" id="Phobius"/>
    </source>
</evidence>